<dbReference type="NCBIfam" id="TIGR02258">
    <property type="entry name" value="2_5_ligase"/>
    <property type="match status" value="1"/>
</dbReference>
<dbReference type="InterPro" id="IPR009097">
    <property type="entry name" value="Cyclic_Pdiesterase"/>
</dbReference>
<sequence>MLSGGIYTSLFGRYTVMRLFLAIDLPESVAESVASVQELLGDAGSLRFTDPEQAHVTLKFLGETPANRVPEIEDAVEDAIDAADVGPFDATVGGLGVFPSLDYIRVIWTGVQDGAAEMTRLHEALERETTALGFDGESHEFTPHVTLARMEDARGKDRVRKVVEGEAPRIGMFRVRDVQLKKSELRSGGPVYETVSRFSL</sequence>
<comment type="function">
    <text evidence="2">Hydrolyzes RNA 2',3'-cyclic phosphodiester to an RNA 2'-phosphomonoester.</text>
</comment>
<evidence type="ECO:0000256" key="2">
    <source>
        <dbReference type="HAMAP-Rule" id="MF_01940"/>
    </source>
</evidence>
<dbReference type="GO" id="GO:0008664">
    <property type="term" value="F:RNA 2',3'-cyclic 3'-phosphodiesterase activity"/>
    <property type="evidence" value="ECO:0007669"/>
    <property type="project" value="UniProtKB-EC"/>
</dbReference>
<dbReference type="SUPFAM" id="SSF55144">
    <property type="entry name" value="LigT-like"/>
    <property type="match status" value="1"/>
</dbReference>
<dbReference type="EC" id="3.1.4.58" evidence="2"/>
<organism evidence="3 4">
    <name type="scientific">Haloferax elongans ATCC BAA-1513</name>
    <dbReference type="NCBI Taxonomy" id="1230453"/>
    <lineage>
        <taxon>Archaea</taxon>
        <taxon>Methanobacteriati</taxon>
        <taxon>Methanobacteriota</taxon>
        <taxon>Stenosarchaea group</taxon>
        <taxon>Halobacteria</taxon>
        <taxon>Halobacteriales</taxon>
        <taxon>Haloferacaceae</taxon>
        <taxon>Haloferax</taxon>
    </lineage>
</organism>
<dbReference type="PANTHER" id="PTHR35561:SF1">
    <property type="entry name" value="RNA 2',3'-CYCLIC PHOSPHODIESTERASE"/>
    <property type="match status" value="1"/>
</dbReference>
<comment type="catalytic activity">
    <reaction evidence="2">
        <text>a 3'-end 2',3'-cyclophospho-ribonucleotide-RNA + H2O = a 3'-end 2'-phospho-ribonucleotide-RNA + H(+)</text>
        <dbReference type="Rhea" id="RHEA:11828"/>
        <dbReference type="Rhea" id="RHEA-COMP:10464"/>
        <dbReference type="Rhea" id="RHEA-COMP:17353"/>
        <dbReference type="ChEBI" id="CHEBI:15377"/>
        <dbReference type="ChEBI" id="CHEBI:15378"/>
        <dbReference type="ChEBI" id="CHEBI:83064"/>
        <dbReference type="ChEBI" id="CHEBI:173113"/>
        <dbReference type="EC" id="3.1.4.58"/>
    </reaction>
</comment>
<evidence type="ECO:0000313" key="4">
    <source>
        <dbReference type="Proteomes" id="UP000011612"/>
    </source>
</evidence>
<dbReference type="Proteomes" id="UP000011612">
    <property type="component" value="Unassembled WGS sequence"/>
</dbReference>
<dbReference type="InterPro" id="IPR004175">
    <property type="entry name" value="RNA_CPDase"/>
</dbReference>
<protein>
    <recommendedName>
        <fullName evidence="2">RNA 2',3'-cyclic phosphodiesterase</fullName>
        <shortName evidence="2">RNA 2',3'-CPDase</shortName>
        <ecNumber evidence="2">3.1.4.58</ecNumber>
    </recommendedName>
</protein>
<dbReference type="AlphaFoldDB" id="M0HU07"/>
<dbReference type="GO" id="GO:0016874">
    <property type="term" value="F:ligase activity"/>
    <property type="evidence" value="ECO:0007669"/>
    <property type="project" value="UniProtKB-KW"/>
</dbReference>
<dbReference type="Pfam" id="PF13563">
    <property type="entry name" value="2_5_RNA_ligase2"/>
    <property type="match status" value="1"/>
</dbReference>
<dbReference type="PATRIC" id="fig|1230453.4.peg.510"/>
<comment type="similarity">
    <text evidence="2">Belongs to the 2H phosphoesterase superfamily. ThpR family.</text>
</comment>
<dbReference type="HAMAP" id="MF_01940">
    <property type="entry name" value="RNA_CPDase"/>
    <property type="match status" value="1"/>
</dbReference>
<dbReference type="Gene3D" id="3.90.1140.10">
    <property type="entry name" value="Cyclic phosphodiesterase"/>
    <property type="match status" value="1"/>
</dbReference>
<feature type="active site" description="Proton donor" evidence="2">
    <location>
        <position position="55"/>
    </location>
</feature>
<feature type="active site" description="Proton acceptor" evidence="2">
    <location>
        <position position="144"/>
    </location>
</feature>
<name>M0HU07_HALEO</name>
<keyword evidence="1 2" id="KW-0378">Hydrolase</keyword>
<feature type="short sequence motif" description="HXTX 2" evidence="2">
    <location>
        <begin position="144"/>
        <end position="147"/>
    </location>
</feature>
<proteinExistence type="inferred from homology"/>
<accession>M0HU07</accession>
<keyword evidence="4" id="KW-1185">Reference proteome</keyword>
<reference evidence="3 4" key="1">
    <citation type="journal article" date="2014" name="PLoS Genet.">
        <title>Phylogenetically driven sequencing of extremely halophilic archaea reveals strategies for static and dynamic osmo-response.</title>
        <authorList>
            <person name="Becker E.A."/>
            <person name="Seitzer P.M."/>
            <person name="Tritt A."/>
            <person name="Larsen D."/>
            <person name="Krusor M."/>
            <person name="Yao A.I."/>
            <person name="Wu D."/>
            <person name="Madern D."/>
            <person name="Eisen J.A."/>
            <person name="Darling A.E."/>
            <person name="Facciotti M.T."/>
        </authorList>
    </citation>
    <scope>NUCLEOTIDE SEQUENCE [LARGE SCALE GENOMIC DNA]</scope>
    <source>
        <strain evidence="3 4">ATCC BAA-1513</strain>
    </source>
</reference>
<dbReference type="GO" id="GO:0004113">
    <property type="term" value="F:2',3'-cyclic-nucleotide 3'-phosphodiesterase activity"/>
    <property type="evidence" value="ECO:0007669"/>
    <property type="project" value="InterPro"/>
</dbReference>
<dbReference type="STRING" id="1230453.C453_02794"/>
<comment type="caution">
    <text evidence="3">The sequence shown here is derived from an EMBL/GenBank/DDBJ whole genome shotgun (WGS) entry which is preliminary data.</text>
</comment>
<dbReference type="EMBL" id="AOLK01000011">
    <property type="protein sequence ID" value="ELZ87243.1"/>
    <property type="molecule type" value="Genomic_DNA"/>
</dbReference>
<keyword evidence="3" id="KW-0436">Ligase</keyword>
<feature type="short sequence motif" description="HXTX 1" evidence="2">
    <location>
        <begin position="55"/>
        <end position="58"/>
    </location>
</feature>
<gene>
    <name evidence="3" type="ORF">C453_02794</name>
</gene>
<evidence type="ECO:0000256" key="1">
    <source>
        <dbReference type="ARBA" id="ARBA00022801"/>
    </source>
</evidence>
<evidence type="ECO:0000313" key="3">
    <source>
        <dbReference type="EMBL" id="ELZ87243.1"/>
    </source>
</evidence>
<dbReference type="PANTHER" id="PTHR35561">
    <property type="entry name" value="RNA 2',3'-CYCLIC PHOSPHODIESTERASE"/>
    <property type="match status" value="1"/>
</dbReference>